<proteinExistence type="predicted"/>
<comment type="caution">
    <text evidence="3">The sequence shown here is derived from an EMBL/GenBank/DDBJ whole genome shotgun (WGS) entry which is preliminary data.</text>
</comment>
<organism evidence="3 4">
    <name type="scientific">Rhizobium azibense</name>
    <dbReference type="NCBI Taxonomy" id="1136135"/>
    <lineage>
        <taxon>Bacteria</taxon>
        <taxon>Pseudomonadati</taxon>
        <taxon>Pseudomonadota</taxon>
        <taxon>Alphaproteobacteria</taxon>
        <taxon>Hyphomicrobiales</taxon>
        <taxon>Rhizobiaceae</taxon>
        <taxon>Rhizobium/Agrobacterium group</taxon>
        <taxon>Rhizobium</taxon>
    </lineage>
</organism>
<accession>A0A4R3RZ22</accession>
<evidence type="ECO:0000256" key="1">
    <source>
        <dbReference type="SAM" id="MobiDB-lite"/>
    </source>
</evidence>
<dbReference type="EMBL" id="SMBJ01000001">
    <property type="protein sequence ID" value="TCU31007.1"/>
    <property type="molecule type" value="Genomic_DNA"/>
</dbReference>
<gene>
    <name evidence="3" type="ORF">EV129_101258</name>
    <name evidence="2" type="ORF">EV130_101582</name>
</gene>
<evidence type="ECO:0000313" key="5">
    <source>
        <dbReference type="Proteomes" id="UP000295547"/>
    </source>
</evidence>
<feature type="region of interest" description="Disordered" evidence="1">
    <location>
        <begin position="65"/>
        <end position="138"/>
    </location>
</feature>
<keyword evidence="5" id="KW-1185">Reference proteome</keyword>
<sequence length="138" mass="15316">MFSPQRSMAHQTRLLRNVPPVGAFQYQRQSFSAEQRISARVLPEGAQNKIESVRGAWLEQQAFSTKKEEMMTSSKHAKTTKPRDIDLSDDPGIGRSRGIVSPPDDEALQADNTVEGDTANDTTPQGGIDPRHRGRTNK</sequence>
<dbReference type="Proteomes" id="UP000295547">
    <property type="component" value="Unassembled WGS sequence"/>
</dbReference>
<name>A0A4R3RZ22_9HYPH</name>
<reference evidence="4 5" key="1">
    <citation type="submission" date="2019-03" db="EMBL/GenBank/DDBJ databases">
        <title>Genomic Encyclopedia of Type Strains, Phase IV (KMG-V): Genome sequencing to study the core and pangenomes of soil and plant-associated prokaryotes.</title>
        <authorList>
            <person name="Whitman W."/>
        </authorList>
    </citation>
    <scope>NUCLEOTIDE SEQUENCE [LARGE SCALE GENOMIC DNA]</scope>
    <source>
        <strain evidence="2 5">Gr42</strain>
        <strain evidence="3 4">IE4868</strain>
    </source>
</reference>
<dbReference type="EMBL" id="SMBK01000001">
    <property type="protein sequence ID" value="TCU40971.1"/>
    <property type="molecule type" value="Genomic_DNA"/>
</dbReference>
<dbReference type="Proteomes" id="UP000295507">
    <property type="component" value="Unassembled WGS sequence"/>
</dbReference>
<evidence type="ECO:0000313" key="2">
    <source>
        <dbReference type="EMBL" id="TCU31007.1"/>
    </source>
</evidence>
<dbReference type="AlphaFoldDB" id="A0A4R3RZ22"/>
<evidence type="ECO:0000313" key="4">
    <source>
        <dbReference type="Proteomes" id="UP000295507"/>
    </source>
</evidence>
<protein>
    <submittedName>
        <fullName evidence="3">Uncharacterized protein</fullName>
    </submittedName>
</protein>
<evidence type="ECO:0000313" key="3">
    <source>
        <dbReference type="EMBL" id="TCU40971.1"/>
    </source>
</evidence>